<keyword evidence="3" id="KW-0106">Calcium</keyword>
<evidence type="ECO:0000256" key="3">
    <source>
        <dbReference type="ARBA" id="ARBA00022837"/>
    </source>
</evidence>
<evidence type="ECO:0000256" key="2">
    <source>
        <dbReference type="ARBA" id="ARBA00011245"/>
    </source>
</evidence>
<evidence type="ECO:0000256" key="1">
    <source>
        <dbReference type="ARBA" id="ARBA00001913"/>
    </source>
</evidence>
<dbReference type="PANTHER" id="PTHR35803:SF3">
    <property type="entry name" value="ALPHA-GLUCOSIDASE"/>
    <property type="match status" value="1"/>
</dbReference>
<gene>
    <name evidence="8" type="ORF">LV89_03674</name>
</gene>
<accession>A0A316DW19</accession>
<comment type="subunit">
    <text evidence="2">Monomer.</text>
</comment>
<feature type="signal peptide" evidence="4">
    <location>
        <begin position="1"/>
        <end position="22"/>
    </location>
</feature>
<dbReference type="PANTHER" id="PTHR35803">
    <property type="entry name" value="GLUCAN 1,4-ALPHA-GLUCOSIDASE SUSB-RELATED"/>
    <property type="match status" value="1"/>
</dbReference>
<dbReference type="InterPro" id="IPR052720">
    <property type="entry name" value="Glycosyl_hydrolase_97"/>
</dbReference>
<dbReference type="EMBL" id="QGGO01000023">
    <property type="protein sequence ID" value="PWK21648.1"/>
    <property type="molecule type" value="Genomic_DNA"/>
</dbReference>
<dbReference type="Pfam" id="PF14508">
    <property type="entry name" value="GH97_N"/>
    <property type="match status" value="1"/>
</dbReference>
<dbReference type="Pfam" id="PF14509">
    <property type="entry name" value="GH97_C"/>
    <property type="match status" value="1"/>
</dbReference>
<dbReference type="Pfam" id="PF10566">
    <property type="entry name" value="Glyco_hydro_97"/>
    <property type="match status" value="1"/>
</dbReference>
<feature type="domain" description="Glycosyl-hydrolase 97 N-terminal" evidence="6">
    <location>
        <begin position="30"/>
        <end position="289"/>
    </location>
</feature>
<dbReference type="Gene3D" id="3.20.20.70">
    <property type="entry name" value="Aldolase class I"/>
    <property type="match status" value="1"/>
</dbReference>
<dbReference type="InterPro" id="IPR029486">
    <property type="entry name" value="GH97_N"/>
</dbReference>
<dbReference type="OrthoDB" id="57532at2"/>
<comment type="caution">
    <text evidence="8">The sequence shown here is derived from an EMBL/GenBank/DDBJ whole genome shotgun (WGS) entry which is preliminary data.</text>
</comment>
<protein>
    <submittedName>
        <fullName evidence="8">Alpha-glucosidase</fullName>
    </submittedName>
</protein>
<dbReference type="AlphaFoldDB" id="A0A316DW19"/>
<dbReference type="GO" id="GO:0030246">
    <property type="term" value="F:carbohydrate binding"/>
    <property type="evidence" value="ECO:0007669"/>
    <property type="project" value="InterPro"/>
</dbReference>
<dbReference type="Gene3D" id="2.70.98.10">
    <property type="match status" value="1"/>
</dbReference>
<evidence type="ECO:0000259" key="5">
    <source>
        <dbReference type="Pfam" id="PF10566"/>
    </source>
</evidence>
<sequence>MKTVFQQLSALIICLISCTVFGQEINKTVIESPDKQIFTTFYQKNSLEGKTEFFYTVSYKGKSVILESKLDLAIDNHLSELAMALKVDKQTKWFDNLEFTGKKSISKDTTWKPIYGEKSLIRDNYNETVFSFKKADNNDYTIQFVFRVYNEGVAIRYYFPENPKGSYYQIRAENTEFTMPEGSTAYYARWAQAKYEALPLKNWVDDAERPLTLSLKNGLFVSLAEAAMVDYSRTKFKLSTEKENTILTSMDDKVDAISYFGTPWRTIIIGETAGQLIENNHLILNLNKPNKIKNTDWIKAGKIMREMTLTTEGAFSAIDFAAKHHLQYILFDWKWYGPALTWDSDATQVKAKMDMPAIVKYGKKKGIGIWLYVNKQALVKQGEELFPLYKKWGIKGVKFGFVQVGSHRWTTWIEDMIKKCADNNLMVNIHDDWRPTGEMRTYPNLMTAEGIRGNEEFPDATHNTTLPFTRGICGAGDYTVCYFDKRLKNTHAHQLALSVVMYSPIQTLFWYDKPTAYEGEPEVEFFEKVPTTWDETKIIQGKIGEYITTARRNGNDWFLGTLTNNEARNLTINFDFLPKNKKYVAKIYADDDTVKTKTQVGITTQIIDSSSILTINLKPKGGQAIWLHEQ</sequence>
<dbReference type="SUPFAM" id="SSF51445">
    <property type="entry name" value="(Trans)glycosidases"/>
    <property type="match status" value="1"/>
</dbReference>
<dbReference type="Proteomes" id="UP000245489">
    <property type="component" value="Unassembled WGS sequence"/>
</dbReference>
<evidence type="ECO:0000259" key="6">
    <source>
        <dbReference type="Pfam" id="PF14508"/>
    </source>
</evidence>
<evidence type="ECO:0000256" key="4">
    <source>
        <dbReference type="SAM" id="SignalP"/>
    </source>
</evidence>
<name>A0A316DW19_9BACT</name>
<evidence type="ECO:0000313" key="9">
    <source>
        <dbReference type="Proteomes" id="UP000245489"/>
    </source>
</evidence>
<dbReference type="InterPro" id="IPR013785">
    <property type="entry name" value="Aldolase_TIM"/>
</dbReference>
<reference evidence="8 9" key="1">
    <citation type="submission" date="2018-05" db="EMBL/GenBank/DDBJ databases">
        <title>Genomic Encyclopedia of Archaeal and Bacterial Type Strains, Phase II (KMG-II): from individual species to whole genera.</title>
        <authorList>
            <person name="Goeker M."/>
        </authorList>
    </citation>
    <scope>NUCLEOTIDE SEQUENCE [LARGE SCALE GENOMIC DNA]</scope>
    <source>
        <strain evidence="8 9">DSM 22214</strain>
    </source>
</reference>
<feature type="domain" description="Glycosyl-hydrolase 97 C-terminal oligomerisation" evidence="7">
    <location>
        <begin position="532"/>
        <end position="627"/>
    </location>
</feature>
<dbReference type="InterPro" id="IPR029483">
    <property type="entry name" value="GH97_C"/>
</dbReference>
<organism evidence="8 9">
    <name type="scientific">Arcicella aurantiaca</name>
    <dbReference type="NCBI Taxonomy" id="591202"/>
    <lineage>
        <taxon>Bacteria</taxon>
        <taxon>Pseudomonadati</taxon>
        <taxon>Bacteroidota</taxon>
        <taxon>Cytophagia</taxon>
        <taxon>Cytophagales</taxon>
        <taxon>Flectobacillaceae</taxon>
        <taxon>Arcicella</taxon>
    </lineage>
</organism>
<keyword evidence="9" id="KW-1185">Reference proteome</keyword>
<feature type="chain" id="PRO_5016233257" evidence="4">
    <location>
        <begin position="23"/>
        <end position="630"/>
    </location>
</feature>
<evidence type="ECO:0000259" key="7">
    <source>
        <dbReference type="Pfam" id="PF14509"/>
    </source>
</evidence>
<dbReference type="InterPro" id="IPR017853">
    <property type="entry name" value="GH"/>
</dbReference>
<comment type="cofactor">
    <cofactor evidence="1">
        <name>Ca(2+)</name>
        <dbReference type="ChEBI" id="CHEBI:29108"/>
    </cofactor>
</comment>
<proteinExistence type="predicted"/>
<dbReference type="InterPro" id="IPR019563">
    <property type="entry name" value="GH97_catalytic"/>
</dbReference>
<dbReference type="RefSeq" id="WP_109744356.1">
    <property type="nucleotide sequence ID" value="NZ_QGGO01000023.1"/>
</dbReference>
<dbReference type="InterPro" id="IPR014718">
    <property type="entry name" value="GH-type_carb-bd"/>
</dbReference>
<keyword evidence="4" id="KW-0732">Signal</keyword>
<evidence type="ECO:0000313" key="8">
    <source>
        <dbReference type="EMBL" id="PWK21648.1"/>
    </source>
</evidence>
<feature type="domain" description="Glycosyl-hydrolase 97 catalytic" evidence="5">
    <location>
        <begin position="308"/>
        <end position="451"/>
    </location>
</feature>